<reference evidence="5 6" key="1">
    <citation type="submission" date="2020-12" db="EMBL/GenBank/DDBJ databases">
        <title>Genome sequence of clinical Mycobacterium intracellulare strains.</title>
        <authorList>
            <person name="Tateishi Y."/>
            <person name="Matsumoto S."/>
            <person name="Fukushima Y."/>
            <person name="Nakajima C."/>
            <person name="Suzuki Y."/>
        </authorList>
    </citation>
    <scope>NUCLEOTIDE SEQUENCE [LARGE SCALE GENOMIC DNA]</scope>
    <source>
        <strain evidence="5 6">M018</strain>
    </source>
</reference>
<evidence type="ECO:0000256" key="1">
    <source>
        <dbReference type="ARBA" id="ARBA00001974"/>
    </source>
</evidence>
<dbReference type="Gene3D" id="3.50.50.60">
    <property type="entry name" value="FAD/NAD(P)-binding domain"/>
    <property type="match status" value="1"/>
</dbReference>
<sequence length="578" mass="62109">MAHFDVPVLIVGGGGTGLMASIMLSDYGIDHVLLERHGSTSELPKAHYLNPRTMEIFRQFCIADAVYAQGIPLEHMSKVEWRTTLTGAGPFDGRQLFEMECFGAGGSTAEYRRNSVCPPTNLPQLRLEPVLRAAAQSRNAGAVKFGHELVNLTHDDQGVNASVRELDSGEIHSVHAEYVVGADGGKTLGQLLGIEMVGPSKIFETITAHICADLSPWWNEGVIISHFLPSGGRLVPMGPTWGPSSQEWTAHFAVLPGEPVPDDVAIVSKIGELIGADVDIAVKKISHWWAESVIAERYQDGRIFLVGDSAHRLPPTTGLGLNTGIQDVHNLAWKLATVIRGDAPPRLLDSYASERQPVGLRNVEWAMFAAQNHLAIDAGFGLIPFPLPPGVDELIVSGFFADGLVGEARRARFRTVVATQCIEFCAQELEMGFAYASGALIPDGATPSTGDPLGQVYRPTTRPGHRLPHAWLEHAGKRSSTHDLVGAGDAIALITGRRGGAWVAAAVEVAEKLAVNIATAQIGTTHRDVDGQWEAVREIAEDGVVLVRPDNHVAWRSSSHDDQPGLVLAAAVEEVLAR</sequence>
<dbReference type="PRINTS" id="PR00420">
    <property type="entry name" value="RNGMNOXGNASE"/>
</dbReference>
<evidence type="ECO:0000259" key="4">
    <source>
        <dbReference type="Pfam" id="PF01494"/>
    </source>
</evidence>
<dbReference type="SUPFAM" id="SSF51905">
    <property type="entry name" value="FAD/NAD(P)-binding domain"/>
    <property type="match status" value="1"/>
</dbReference>
<dbReference type="Pfam" id="PF21274">
    <property type="entry name" value="Rng_hyd_C"/>
    <property type="match status" value="1"/>
</dbReference>
<feature type="domain" description="FAD-binding" evidence="4">
    <location>
        <begin position="5"/>
        <end position="365"/>
    </location>
</feature>
<accession>A0A7R7MS50</accession>
<dbReference type="AlphaFoldDB" id="A0A7R7MS50"/>
<dbReference type="EMBL" id="AP024255">
    <property type="protein sequence ID" value="BCO99011.1"/>
    <property type="molecule type" value="Genomic_DNA"/>
</dbReference>
<dbReference type="InterPro" id="IPR050641">
    <property type="entry name" value="RIFMO-like"/>
</dbReference>
<dbReference type="Gene3D" id="3.30.9.10">
    <property type="entry name" value="D-Amino Acid Oxidase, subunit A, domain 2"/>
    <property type="match status" value="1"/>
</dbReference>
<organism evidence="5 6">
    <name type="scientific">Mycobacterium intracellulare</name>
    <dbReference type="NCBI Taxonomy" id="1767"/>
    <lineage>
        <taxon>Bacteria</taxon>
        <taxon>Bacillati</taxon>
        <taxon>Actinomycetota</taxon>
        <taxon>Actinomycetes</taxon>
        <taxon>Mycobacteriales</taxon>
        <taxon>Mycobacteriaceae</taxon>
        <taxon>Mycobacterium</taxon>
        <taxon>Mycobacterium avium complex (MAC)</taxon>
    </lineage>
</organism>
<evidence type="ECO:0000313" key="6">
    <source>
        <dbReference type="Proteomes" id="UP000595205"/>
    </source>
</evidence>
<dbReference type="Gene3D" id="3.40.30.120">
    <property type="match status" value="1"/>
</dbReference>
<dbReference type="GO" id="GO:0071949">
    <property type="term" value="F:FAD binding"/>
    <property type="evidence" value="ECO:0007669"/>
    <property type="project" value="InterPro"/>
</dbReference>
<comment type="cofactor">
    <cofactor evidence="1">
        <name>FAD</name>
        <dbReference type="ChEBI" id="CHEBI:57692"/>
    </cofactor>
</comment>
<evidence type="ECO:0000313" key="5">
    <source>
        <dbReference type="EMBL" id="BCO99011.1"/>
    </source>
</evidence>
<dbReference type="InterPro" id="IPR002938">
    <property type="entry name" value="FAD-bd"/>
</dbReference>
<dbReference type="GO" id="GO:0016709">
    <property type="term" value="F:oxidoreductase activity, acting on paired donors, with incorporation or reduction of molecular oxygen, NAD(P)H as one donor, and incorporation of one atom of oxygen"/>
    <property type="evidence" value="ECO:0007669"/>
    <property type="project" value="UniProtKB-ARBA"/>
</dbReference>
<dbReference type="PANTHER" id="PTHR43004:SF19">
    <property type="entry name" value="BINDING MONOOXYGENASE, PUTATIVE (JCVI)-RELATED"/>
    <property type="match status" value="1"/>
</dbReference>
<name>A0A7R7MS50_MYCIT</name>
<dbReference type="Proteomes" id="UP000595205">
    <property type="component" value="Chromosome"/>
</dbReference>
<protein>
    <submittedName>
        <fullName evidence="5">2,4-dichlorophenol 6-monooxygenase</fullName>
    </submittedName>
</protein>
<evidence type="ECO:0000256" key="2">
    <source>
        <dbReference type="ARBA" id="ARBA00022630"/>
    </source>
</evidence>
<dbReference type="InterPro" id="IPR036188">
    <property type="entry name" value="FAD/NAD-bd_sf"/>
</dbReference>
<proteinExistence type="predicted"/>
<evidence type="ECO:0000256" key="3">
    <source>
        <dbReference type="ARBA" id="ARBA00022827"/>
    </source>
</evidence>
<dbReference type="RefSeq" id="WP_201368215.1">
    <property type="nucleotide sequence ID" value="NZ_AP024255.1"/>
</dbReference>
<keyword evidence="5" id="KW-0560">Oxidoreductase</keyword>
<dbReference type="Pfam" id="PF01494">
    <property type="entry name" value="FAD_binding_3"/>
    <property type="match status" value="1"/>
</dbReference>
<keyword evidence="5" id="KW-0503">Monooxygenase</keyword>
<dbReference type="PANTHER" id="PTHR43004">
    <property type="entry name" value="TRK SYSTEM POTASSIUM UPTAKE PROTEIN"/>
    <property type="match status" value="1"/>
</dbReference>
<keyword evidence="3" id="KW-0274">FAD</keyword>
<gene>
    <name evidence="5" type="ORF">MINTM018_17810</name>
</gene>
<keyword evidence="2" id="KW-0285">Flavoprotein</keyword>